<dbReference type="AlphaFoldDB" id="Q6FES0"/>
<dbReference type="EMBL" id="CR543861">
    <property type="protein sequence ID" value="CAG67438.1"/>
    <property type="molecule type" value="Genomic_DNA"/>
</dbReference>
<dbReference type="KEGG" id="aci:ACIAD0512"/>
<evidence type="ECO:0000313" key="2">
    <source>
        <dbReference type="Proteomes" id="UP000000430"/>
    </source>
</evidence>
<gene>
    <name evidence="1" type="ordered locus">ACIAD0512</name>
</gene>
<dbReference type="Proteomes" id="UP000000430">
    <property type="component" value="Chromosome"/>
</dbReference>
<reference evidence="1 2" key="1">
    <citation type="journal article" date="2004" name="Nucleic Acids Res.">
        <title>Unique features revealed by the genome sequence of Acinetobacter sp. ADP1, a versatile and naturally transformation competent bacterium.</title>
        <authorList>
            <person name="Barbe V."/>
            <person name="Vallenet D."/>
            <person name="Fonknechten N."/>
            <person name="Kreimeyer A."/>
            <person name="Oztas S."/>
            <person name="Labarre L."/>
            <person name="Cruveiller S."/>
            <person name="Robert C."/>
            <person name="Duprat S."/>
            <person name="Wincker P."/>
            <person name="Ornston L.N."/>
            <person name="Weissenbach J."/>
            <person name="Marliere P."/>
            <person name="Cohen G.N."/>
            <person name="Medigue C."/>
        </authorList>
    </citation>
    <scope>NUCLEOTIDE SEQUENCE [LARGE SCALE GENOMIC DNA]</scope>
    <source>
        <strain evidence="2">ATCC 33305 / BD413 / ADP1</strain>
    </source>
</reference>
<proteinExistence type="predicted"/>
<sequence>MAIQCCLNKEGEICGNDDAFAVVWGEFDAMGPAGEVGVLVQPDIIKATHRLEPRKSCFII</sequence>
<organism evidence="1 2">
    <name type="scientific">Acinetobacter baylyi (strain ATCC 33305 / BD413 / ADP1)</name>
    <dbReference type="NCBI Taxonomy" id="62977"/>
    <lineage>
        <taxon>Bacteria</taxon>
        <taxon>Pseudomonadati</taxon>
        <taxon>Pseudomonadota</taxon>
        <taxon>Gammaproteobacteria</taxon>
        <taxon>Moraxellales</taxon>
        <taxon>Moraxellaceae</taxon>
        <taxon>Acinetobacter</taxon>
    </lineage>
</organism>
<evidence type="ECO:0000313" key="1">
    <source>
        <dbReference type="EMBL" id="CAG67438.1"/>
    </source>
</evidence>
<accession>Q6FES0</accession>
<name>Q6FES0_ACIAD</name>
<dbReference type="HOGENOM" id="CLU_2930475_0_0_6"/>
<protein>
    <submittedName>
        <fullName evidence="1">Uncharacterized protein</fullName>
    </submittedName>
</protein>